<evidence type="ECO:0000256" key="2">
    <source>
        <dbReference type="ARBA" id="ARBA00023002"/>
    </source>
</evidence>
<comment type="caution">
    <text evidence="4">The sequence shown here is derived from an EMBL/GenBank/DDBJ whole genome shotgun (WGS) entry which is preliminary data.</text>
</comment>
<sequence>MSETADVIVIGAGLSGLVAATELADAGKSVVIIDQEPEQNLRAQTFWSFSGLFLIDSPEQRRMGTRQP</sequence>
<dbReference type="InterPro" id="IPR014614">
    <property type="entry name" value="KsdD_DH"/>
</dbReference>
<accession>A0ABV2H3Q0</accession>
<dbReference type="SUPFAM" id="SSF51905">
    <property type="entry name" value="FAD/NAD(P)-binding domain"/>
    <property type="match status" value="1"/>
</dbReference>
<dbReference type="Pfam" id="PF00890">
    <property type="entry name" value="FAD_binding_2"/>
    <property type="match status" value="1"/>
</dbReference>
<reference evidence="4 5" key="1">
    <citation type="submission" date="2024-06" db="EMBL/GenBank/DDBJ databases">
        <title>Genomic Encyclopedia of Type Strains, Phase IV (KMG-IV): sequencing the most valuable type-strain genomes for metagenomic binning, comparative biology and taxonomic classification.</title>
        <authorList>
            <person name="Goeker M."/>
        </authorList>
    </citation>
    <scope>NUCLEOTIDE SEQUENCE [LARGE SCALE GENOMIC DNA]</scope>
    <source>
        <strain evidence="4 5">DSM 105042</strain>
    </source>
</reference>
<dbReference type="InterPro" id="IPR036188">
    <property type="entry name" value="FAD/NAD-bd_sf"/>
</dbReference>
<proteinExistence type="predicted"/>
<dbReference type="InterPro" id="IPR003953">
    <property type="entry name" value="FAD-dep_OxRdtase_2_FAD-bd"/>
</dbReference>
<evidence type="ECO:0000313" key="5">
    <source>
        <dbReference type="Proteomes" id="UP001549031"/>
    </source>
</evidence>
<dbReference type="PANTHER" id="PTHR43260">
    <property type="entry name" value="3-KETOSTEROID-DELTA-1-DEHYDROGENASE"/>
    <property type="match status" value="1"/>
</dbReference>
<dbReference type="EMBL" id="JBEPLJ010000004">
    <property type="protein sequence ID" value="MET3585179.1"/>
    <property type="molecule type" value="Genomic_DNA"/>
</dbReference>
<name>A0ABV2H3Q0_9HYPH</name>
<dbReference type="Gene3D" id="3.50.50.60">
    <property type="entry name" value="FAD/NAD(P)-binding domain"/>
    <property type="match status" value="1"/>
</dbReference>
<organism evidence="4 5">
    <name type="scientific">Pseudorhizobium tarimense</name>
    <dbReference type="NCBI Taxonomy" id="1079109"/>
    <lineage>
        <taxon>Bacteria</taxon>
        <taxon>Pseudomonadati</taxon>
        <taxon>Pseudomonadota</taxon>
        <taxon>Alphaproteobacteria</taxon>
        <taxon>Hyphomicrobiales</taxon>
        <taxon>Rhizobiaceae</taxon>
        <taxon>Rhizobium/Agrobacterium group</taxon>
        <taxon>Pseudorhizobium</taxon>
    </lineage>
</organism>
<evidence type="ECO:0000259" key="3">
    <source>
        <dbReference type="Pfam" id="PF00890"/>
    </source>
</evidence>
<gene>
    <name evidence="4" type="ORF">ABID21_001281</name>
</gene>
<keyword evidence="1" id="KW-0285">Flavoprotein</keyword>
<evidence type="ECO:0000313" key="4">
    <source>
        <dbReference type="EMBL" id="MET3585179.1"/>
    </source>
</evidence>
<dbReference type="Proteomes" id="UP001549031">
    <property type="component" value="Unassembled WGS sequence"/>
</dbReference>
<keyword evidence="5" id="KW-1185">Reference proteome</keyword>
<feature type="domain" description="FAD-dependent oxidoreductase 2 FAD-binding" evidence="3">
    <location>
        <begin position="6"/>
        <end position="65"/>
    </location>
</feature>
<evidence type="ECO:0000256" key="1">
    <source>
        <dbReference type="ARBA" id="ARBA00022630"/>
    </source>
</evidence>
<protein>
    <submittedName>
        <fullName evidence="4">Oxidoreductase</fullName>
    </submittedName>
</protein>
<keyword evidence="2" id="KW-0560">Oxidoreductase</keyword>
<dbReference type="PANTHER" id="PTHR43260:SF1">
    <property type="entry name" value="KSDD-LIKE STEROID DEHYDROGENASE RV0785"/>
    <property type="match status" value="1"/>
</dbReference>